<sequence length="149" mass="16296">MSGFQGFTNPFPKFSTINGVCGIFGTRAQRARIPRIIGSGTGSVGRAVEKIGILEVCVQISVLLKQMAPQPICQTCALNYLGSNEDPALSENPNQLAEQVTNQVAKTDDTVPGPNKEVATRNQHFSMDIYQILANQTRIKPQKFKDCNR</sequence>
<dbReference type="Proteomes" id="UP000000763">
    <property type="component" value="Chromosome 3"/>
</dbReference>
<protein>
    <submittedName>
        <fullName evidence="1">Uncharacterized protein</fullName>
    </submittedName>
</protein>
<gene>
    <name evidence="1" type="ORF">OSJNBa0054H04.2</name>
</gene>
<reference evidence="2" key="2">
    <citation type="journal article" date="2008" name="Nucleic Acids Res.">
        <title>The rice annotation project database (RAP-DB): 2008 update.</title>
        <authorList>
            <consortium name="The rice annotation project (RAP)"/>
        </authorList>
    </citation>
    <scope>GENOME REANNOTATION</scope>
    <source>
        <strain evidence="2">cv. Nipponbare</strain>
    </source>
</reference>
<accession>Q10J26</accession>
<evidence type="ECO:0000313" key="2">
    <source>
        <dbReference type="Proteomes" id="UP000000763"/>
    </source>
</evidence>
<evidence type="ECO:0000313" key="1">
    <source>
        <dbReference type="EMBL" id="AAR89016.1"/>
    </source>
</evidence>
<organism evidence="1 2">
    <name type="scientific">Oryza sativa subsp. japonica</name>
    <name type="common">Rice</name>
    <dbReference type="NCBI Taxonomy" id="39947"/>
    <lineage>
        <taxon>Eukaryota</taxon>
        <taxon>Viridiplantae</taxon>
        <taxon>Streptophyta</taxon>
        <taxon>Embryophyta</taxon>
        <taxon>Tracheophyta</taxon>
        <taxon>Spermatophyta</taxon>
        <taxon>Magnoliopsida</taxon>
        <taxon>Liliopsida</taxon>
        <taxon>Poales</taxon>
        <taxon>Poaceae</taxon>
        <taxon>BOP clade</taxon>
        <taxon>Oryzoideae</taxon>
        <taxon>Oryzeae</taxon>
        <taxon>Oryzinae</taxon>
        <taxon>Oryza</taxon>
        <taxon>Oryza sativa</taxon>
    </lineage>
</organism>
<proteinExistence type="predicted"/>
<dbReference type="AlphaFoldDB" id="Q10J26"/>
<reference evidence="2" key="1">
    <citation type="journal article" date="2005" name="Nature">
        <title>The map-based sequence of the rice genome.</title>
        <authorList>
            <consortium name="International rice genome sequencing project (IRGSP)"/>
            <person name="Matsumoto T."/>
            <person name="Wu J."/>
            <person name="Kanamori H."/>
            <person name="Katayose Y."/>
            <person name="Fujisawa M."/>
            <person name="Namiki N."/>
            <person name="Mizuno H."/>
            <person name="Yamamoto K."/>
            <person name="Antonio B.A."/>
            <person name="Baba T."/>
            <person name="Sakata K."/>
            <person name="Nagamura Y."/>
            <person name="Aoki H."/>
            <person name="Arikawa K."/>
            <person name="Arita K."/>
            <person name="Bito T."/>
            <person name="Chiden Y."/>
            <person name="Fujitsuka N."/>
            <person name="Fukunaka R."/>
            <person name="Hamada M."/>
            <person name="Harada C."/>
            <person name="Hayashi A."/>
            <person name="Hijishita S."/>
            <person name="Honda M."/>
            <person name="Hosokawa S."/>
            <person name="Ichikawa Y."/>
            <person name="Idonuma A."/>
            <person name="Iijima M."/>
            <person name="Ikeda M."/>
            <person name="Ikeno M."/>
            <person name="Ito K."/>
            <person name="Ito S."/>
            <person name="Ito T."/>
            <person name="Ito Y."/>
            <person name="Ito Y."/>
            <person name="Iwabuchi A."/>
            <person name="Kamiya K."/>
            <person name="Karasawa W."/>
            <person name="Kurita K."/>
            <person name="Katagiri S."/>
            <person name="Kikuta A."/>
            <person name="Kobayashi H."/>
            <person name="Kobayashi N."/>
            <person name="Machita K."/>
            <person name="Maehara T."/>
            <person name="Masukawa M."/>
            <person name="Mizubayashi T."/>
            <person name="Mukai Y."/>
            <person name="Nagasaki H."/>
            <person name="Nagata Y."/>
            <person name="Naito S."/>
            <person name="Nakashima M."/>
            <person name="Nakama Y."/>
            <person name="Nakamichi Y."/>
            <person name="Nakamura M."/>
            <person name="Meguro A."/>
            <person name="Negishi M."/>
            <person name="Ohta I."/>
            <person name="Ohta T."/>
            <person name="Okamoto M."/>
            <person name="Ono N."/>
            <person name="Saji S."/>
            <person name="Sakaguchi M."/>
            <person name="Sakai K."/>
            <person name="Shibata M."/>
            <person name="Shimokawa T."/>
            <person name="Song J."/>
            <person name="Takazaki Y."/>
            <person name="Terasawa K."/>
            <person name="Tsugane M."/>
            <person name="Tsuji K."/>
            <person name="Ueda S."/>
            <person name="Waki K."/>
            <person name="Yamagata H."/>
            <person name="Yamamoto M."/>
            <person name="Yamamoto S."/>
            <person name="Yamane H."/>
            <person name="Yoshiki S."/>
            <person name="Yoshihara R."/>
            <person name="Yukawa K."/>
            <person name="Zhong H."/>
            <person name="Yano M."/>
            <person name="Yuan Q."/>
            <person name="Ouyang S."/>
            <person name="Liu J."/>
            <person name="Jones K.M."/>
            <person name="Gansberger K."/>
            <person name="Moffat K."/>
            <person name="Hill J."/>
            <person name="Bera J."/>
            <person name="Fadrosh D."/>
            <person name="Jin S."/>
            <person name="Johri S."/>
            <person name="Kim M."/>
            <person name="Overton L."/>
            <person name="Reardon M."/>
            <person name="Tsitrin T."/>
            <person name="Vuong H."/>
            <person name="Weaver B."/>
            <person name="Ciecko A."/>
            <person name="Tallon L."/>
            <person name="Jackson J."/>
            <person name="Pai G."/>
            <person name="Aken S.V."/>
            <person name="Utterback T."/>
            <person name="Reidmuller S."/>
            <person name="Feldblyum T."/>
            <person name="Hsiao J."/>
            <person name="Zismann V."/>
            <person name="Iobst S."/>
            <person name="de Vazeille A.R."/>
            <person name="Buell C.R."/>
            <person name="Ying K."/>
            <person name="Li Y."/>
            <person name="Lu T."/>
            <person name="Huang Y."/>
            <person name="Zhao Q."/>
            <person name="Feng Q."/>
            <person name="Zhang L."/>
            <person name="Zhu J."/>
            <person name="Weng Q."/>
            <person name="Mu J."/>
            <person name="Lu Y."/>
            <person name="Fan D."/>
            <person name="Liu Y."/>
            <person name="Guan J."/>
            <person name="Zhang Y."/>
            <person name="Yu S."/>
            <person name="Liu X."/>
            <person name="Zhang Y."/>
            <person name="Hong G."/>
            <person name="Han B."/>
            <person name="Choisne N."/>
            <person name="Demange N."/>
            <person name="Orjeda G."/>
            <person name="Samain S."/>
            <person name="Cattolico L."/>
            <person name="Pelletier E."/>
            <person name="Couloux A."/>
            <person name="Segurens B."/>
            <person name="Wincker P."/>
            <person name="D'Hont A."/>
            <person name="Scarpelli C."/>
            <person name="Weissenbach J."/>
            <person name="Salanoubat M."/>
            <person name="Quetier F."/>
            <person name="Yu Y."/>
            <person name="Kim H.R."/>
            <person name="Rambo T."/>
            <person name="Currie J."/>
            <person name="Collura K."/>
            <person name="Luo M."/>
            <person name="Yang T."/>
            <person name="Ammiraju J.S.S."/>
            <person name="Engler F."/>
            <person name="Soderlund C."/>
            <person name="Wing R.A."/>
            <person name="Palmer L.E."/>
            <person name="de la Bastide M."/>
            <person name="Spiegel L."/>
            <person name="Nascimento L."/>
            <person name="Zutavern T."/>
            <person name="O'Shaughnessy A."/>
            <person name="Dike S."/>
            <person name="Dedhia N."/>
            <person name="Preston R."/>
            <person name="Balija V."/>
            <person name="McCombie W.R."/>
            <person name="Chow T."/>
            <person name="Chen H."/>
            <person name="Chung M."/>
            <person name="Chen C."/>
            <person name="Shaw J."/>
            <person name="Wu H."/>
            <person name="Hsiao K."/>
            <person name="Chao Y."/>
            <person name="Chu M."/>
            <person name="Cheng C."/>
            <person name="Hour A."/>
            <person name="Lee P."/>
            <person name="Lin S."/>
            <person name="Lin Y."/>
            <person name="Liou J."/>
            <person name="Liu S."/>
            <person name="Hsing Y."/>
            <person name="Raghuvanshi S."/>
            <person name="Mohanty A."/>
            <person name="Bharti A.K."/>
            <person name="Gaur A."/>
            <person name="Gupta V."/>
            <person name="Kumar D."/>
            <person name="Ravi V."/>
            <person name="Vij S."/>
            <person name="Kapur A."/>
            <person name="Khurana P."/>
            <person name="Khurana P."/>
            <person name="Khurana J.P."/>
            <person name="Tyagi A.K."/>
            <person name="Gaikwad K."/>
            <person name="Singh A."/>
            <person name="Dalal V."/>
            <person name="Srivastava S."/>
            <person name="Dixit A."/>
            <person name="Pal A.K."/>
            <person name="Ghazi I.A."/>
            <person name="Yadav M."/>
            <person name="Pandit A."/>
            <person name="Bhargava A."/>
            <person name="Sureshbabu K."/>
            <person name="Batra K."/>
            <person name="Sharma T.R."/>
            <person name="Mohapatra T."/>
            <person name="Singh N.K."/>
            <person name="Messing J."/>
            <person name="Nelson A.B."/>
            <person name="Fuks G."/>
            <person name="Kavchok S."/>
            <person name="Keizer G."/>
            <person name="Linton E."/>
            <person name="Llaca V."/>
            <person name="Song R."/>
            <person name="Tanyolac B."/>
            <person name="Young S."/>
            <person name="Ho-Il K."/>
            <person name="Hahn J.H."/>
            <person name="Sangsakoo G."/>
            <person name="Vanavichit A."/>
            <person name="de Mattos Luiz.A.T."/>
            <person name="Zimmer P.D."/>
            <person name="Malone G."/>
            <person name="Dellagostin O."/>
            <person name="de Oliveira A.C."/>
            <person name="Bevan M."/>
            <person name="Bancroft I."/>
            <person name="Minx P."/>
            <person name="Cordum H."/>
            <person name="Wilson R."/>
            <person name="Cheng Z."/>
            <person name="Jin W."/>
            <person name="Jiang J."/>
            <person name="Leong S.A."/>
            <person name="Iwama H."/>
            <person name="Gojobori T."/>
            <person name="Itoh T."/>
            <person name="Niimura Y."/>
            <person name="Fujii Y."/>
            <person name="Habara T."/>
            <person name="Sakai H."/>
            <person name="Sato Y."/>
            <person name="Wilson G."/>
            <person name="Kumar K."/>
            <person name="McCouch S."/>
            <person name="Juretic N."/>
            <person name="Hoen D."/>
            <person name="Wright S."/>
            <person name="Bruskiewich R."/>
            <person name="Bureau T."/>
            <person name="Miyao A."/>
            <person name="Hirochika H."/>
            <person name="Nishikawa T."/>
            <person name="Kadowaki K."/>
            <person name="Sugiura M."/>
            <person name="Burr B."/>
            <person name="Sasaki T."/>
        </authorList>
    </citation>
    <scope>NUCLEOTIDE SEQUENCE [LARGE SCALE GENOMIC DNA]</scope>
    <source>
        <strain evidence="2">cv. Nipponbare</strain>
    </source>
</reference>
<name>Q10J26_ORYSJ</name>
<dbReference type="EMBL" id="AC106887">
    <property type="protein sequence ID" value="AAR89016.1"/>
    <property type="molecule type" value="Genomic_DNA"/>
</dbReference>